<sequence length="580" mass="65016">MCSTPSSVDVLIVGAGPAGLAAACSAAQYKMSTRIIDKKEGRTETGHADGIQSRTLEILESFGILDPILKQGIHDVDMSHWRSGKDSRFGQVLLNQGAVEQAFIEHLDKKDIHVEWHREAESLHFSPDAGGDTQHFPVNVGVKADGSNAYGLEEVETIHARYLIACDGAHGWVGSQLDVQSDVASEESTWGVLDIIPITNFPDIRHSCSINSQPHGSVMTLPRENRLVRLYIQLREDLDEKALQHHTSSPRAMVETAEQLMKPYNLTYKYCDWWSNYSIGRRLVKNFRPHERVFLTGDAAHTHSPKGGQGMNVSIQDSYNLLWKIRAVIANGADPIILETYETERRPVAEQLMELDSQLVHAYEKEQKDTSSGIYEVRDQHAGFMAGVGVVYAHSVLIAQERNSKPARNLQLGMRLPSVLVVNQCDGIALQMGERLMSDGSWRLLVFPGDLRQPERMESLAYFTDSLSKCLRPVSLQRKQDPEWRCPLVELLLIQSSPRSAVNMLDLPELFHPFDDIKGWDYWKVFTDDREQAYTGYGIDEGGPGCLVLCRPDQHIAWIGSMGDTAGLRKYFSAIFEMPT</sequence>
<evidence type="ECO:0000259" key="6">
    <source>
        <dbReference type="Pfam" id="PF07976"/>
    </source>
</evidence>
<protein>
    <recommendedName>
        <fullName evidence="9">FAD-binding domain-containing protein</fullName>
    </recommendedName>
</protein>
<dbReference type="PANTHER" id="PTHR43004">
    <property type="entry name" value="TRK SYSTEM POTASSIUM UPTAKE PROTEIN"/>
    <property type="match status" value="1"/>
</dbReference>
<evidence type="ECO:0000256" key="4">
    <source>
        <dbReference type="ARBA" id="ARBA00023002"/>
    </source>
</evidence>
<dbReference type="InterPro" id="IPR002938">
    <property type="entry name" value="FAD-bd"/>
</dbReference>
<evidence type="ECO:0000256" key="1">
    <source>
        <dbReference type="ARBA" id="ARBA00007801"/>
    </source>
</evidence>
<evidence type="ECO:0008006" key="9">
    <source>
        <dbReference type="Google" id="ProtNLM"/>
    </source>
</evidence>
<reference evidence="8" key="1">
    <citation type="journal article" date="2017" name="Genome Biol.">
        <title>Comparative genomics reveals high biological diversity and specific adaptations in the industrially and medically important fungal genus Aspergillus.</title>
        <authorList>
            <person name="de Vries R.P."/>
            <person name="Riley R."/>
            <person name="Wiebenga A."/>
            <person name="Aguilar-Osorio G."/>
            <person name="Amillis S."/>
            <person name="Uchima C.A."/>
            <person name="Anderluh G."/>
            <person name="Asadollahi M."/>
            <person name="Askin M."/>
            <person name="Barry K."/>
            <person name="Battaglia E."/>
            <person name="Bayram O."/>
            <person name="Benocci T."/>
            <person name="Braus-Stromeyer S.A."/>
            <person name="Caldana C."/>
            <person name="Canovas D."/>
            <person name="Cerqueira G.C."/>
            <person name="Chen F."/>
            <person name="Chen W."/>
            <person name="Choi C."/>
            <person name="Clum A."/>
            <person name="Dos Santos R.A."/>
            <person name="Damasio A.R."/>
            <person name="Diallinas G."/>
            <person name="Emri T."/>
            <person name="Fekete E."/>
            <person name="Flipphi M."/>
            <person name="Freyberg S."/>
            <person name="Gallo A."/>
            <person name="Gournas C."/>
            <person name="Habgood R."/>
            <person name="Hainaut M."/>
            <person name="Harispe M.L."/>
            <person name="Henrissat B."/>
            <person name="Hilden K.S."/>
            <person name="Hope R."/>
            <person name="Hossain A."/>
            <person name="Karabika E."/>
            <person name="Karaffa L."/>
            <person name="Karanyi Z."/>
            <person name="Krasevec N."/>
            <person name="Kuo A."/>
            <person name="Kusch H."/>
            <person name="LaButti K."/>
            <person name="Lagendijk E.L."/>
            <person name="Lapidus A."/>
            <person name="Levasseur A."/>
            <person name="Lindquist E."/>
            <person name="Lipzen A."/>
            <person name="Logrieco A.F."/>
            <person name="MacCabe A."/>
            <person name="Maekelae M.R."/>
            <person name="Malavazi I."/>
            <person name="Melin P."/>
            <person name="Meyer V."/>
            <person name="Mielnichuk N."/>
            <person name="Miskei M."/>
            <person name="Molnar A.P."/>
            <person name="Mule G."/>
            <person name="Ngan C.Y."/>
            <person name="Orejas M."/>
            <person name="Orosz E."/>
            <person name="Ouedraogo J.P."/>
            <person name="Overkamp K.M."/>
            <person name="Park H.-S."/>
            <person name="Perrone G."/>
            <person name="Piumi F."/>
            <person name="Punt P.J."/>
            <person name="Ram A.F."/>
            <person name="Ramon A."/>
            <person name="Rauscher S."/>
            <person name="Record E."/>
            <person name="Riano-Pachon D.M."/>
            <person name="Robert V."/>
            <person name="Roehrig J."/>
            <person name="Ruller R."/>
            <person name="Salamov A."/>
            <person name="Salih N.S."/>
            <person name="Samson R.A."/>
            <person name="Sandor E."/>
            <person name="Sanguinetti M."/>
            <person name="Schuetze T."/>
            <person name="Sepcic K."/>
            <person name="Shelest E."/>
            <person name="Sherlock G."/>
            <person name="Sophianopoulou V."/>
            <person name="Squina F.M."/>
            <person name="Sun H."/>
            <person name="Susca A."/>
            <person name="Todd R.B."/>
            <person name="Tsang A."/>
            <person name="Unkles S.E."/>
            <person name="van de Wiele N."/>
            <person name="van Rossen-Uffink D."/>
            <person name="Oliveira J.V."/>
            <person name="Vesth T.C."/>
            <person name="Visser J."/>
            <person name="Yu J.-H."/>
            <person name="Zhou M."/>
            <person name="Andersen M.R."/>
            <person name="Archer D.B."/>
            <person name="Baker S.E."/>
            <person name="Benoit I."/>
            <person name="Brakhage A.A."/>
            <person name="Braus G.H."/>
            <person name="Fischer R."/>
            <person name="Frisvad J.C."/>
            <person name="Goldman G.H."/>
            <person name="Houbraken J."/>
            <person name="Oakley B."/>
            <person name="Pocsi I."/>
            <person name="Scazzocchio C."/>
            <person name="Seiboth B."/>
            <person name="vanKuyk P.A."/>
            <person name="Wortman J."/>
            <person name="Dyer P.S."/>
            <person name="Grigoriev I.V."/>
        </authorList>
    </citation>
    <scope>NUCLEOTIDE SEQUENCE [LARGE SCALE GENOMIC DNA]</scope>
    <source>
        <strain evidence="8">DTO 134E9</strain>
    </source>
</reference>
<dbReference type="Proteomes" id="UP000184383">
    <property type="component" value="Unassembled WGS sequence"/>
</dbReference>
<dbReference type="SUPFAM" id="SSF51905">
    <property type="entry name" value="FAD/NAD(P)-binding domain"/>
    <property type="match status" value="1"/>
</dbReference>
<dbReference type="InterPro" id="IPR038220">
    <property type="entry name" value="PHOX_C_sf"/>
</dbReference>
<dbReference type="SUPFAM" id="SSF54373">
    <property type="entry name" value="FAD-linked reductases, C-terminal domain"/>
    <property type="match status" value="1"/>
</dbReference>
<comment type="similarity">
    <text evidence="1">Belongs to the PheA/TfdB FAD monooxygenase family.</text>
</comment>
<dbReference type="VEuPathDB" id="FungiDB:ASPWEDRAFT_47037"/>
<keyword evidence="3" id="KW-0274">FAD</keyword>
<dbReference type="GeneID" id="63752738"/>
<proteinExistence type="inferred from homology"/>
<dbReference type="Gene3D" id="3.30.9.10">
    <property type="entry name" value="D-Amino Acid Oxidase, subunit A, domain 2"/>
    <property type="match status" value="1"/>
</dbReference>
<dbReference type="InterPro" id="IPR036249">
    <property type="entry name" value="Thioredoxin-like_sf"/>
</dbReference>
<dbReference type="PANTHER" id="PTHR43004:SF20">
    <property type="entry name" value="2-MONOOXYGENASE, PUTATIVE (AFU_ORTHOLOGUE AFUA_1G13660)-RELATED"/>
    <property type="match status" value="1"/>
</dbReference>
<organism evidence="7 8">
    <name type="scientific">Aspergillus wentii DTO 134E9</name>
    <dbReference type="NCBI Taxonomy" id="1073089"/>
    <lineage>
        <taxon>Eukaryota</taxon>
        <taxon>Fungi</taxon>
        <taxon>Dikarya</taxon>
        <taxon>Ascomycota</taxon>
        <taxon>Pezizomycotina</taxon>
        <taxon>Eurotiomycetes</taxon>
        <taxon>Eurotiomycetidae</taxon>
        <taxon>Eurotiales</taxon>
        <taxon>Aspergillaceae</taxon>
        <taxon>Aspergillus</taxon>
        <taxon>Aspergillus subgen. Cremei</taxon>
    </lineage>
</organism>
<gene>
    <name evidence="7" type="ORF">ASPWEDRAFT_47037</name>
</gene>
<evidence type="ECO:0000256" key="2">
    <source>
        <dbReference type="ARBA" id="ARBA00022630"/>
    </source>
</evidence>
<keyword evidence="8" id="KW-1185">Reference proteome</keyword>
<evidence type="ECO:0000256" key="3">
    <source>
        <dbReference type="ARBA" id="ARBA00022827"/>
    </source>
</evidence>
<name>A0A1L9RYZ1_ASPWE</name>
<dbReference type="Pfam" id="PF07976">
    <property type="entry name" value="Phe_hydrox_dim"/>
    <property type="match status" value="1"/>
</dbReference>
<dbReference type="STRING" id="1073089.A0A1L9RYZ1"/>
<evidence type="ECO:0000313" key="7">
    <source>
        <dbReference type="EMBL" id="OJJ40132.1"/>
    </source>
</evidence>
<dbReference type="CDD" id="cd02979">
    <property type="entry name" value="PHOX_C"/>
    <property type="match status" value="1"/>
</dbReference>
<dbReference type="InterPro" id="IPR036188">
    <property type="entry name" value="FAD/NAD-bd_sf"/>
</dbReference>
<evidence type="ECO:0000259" key="5">
    <source>
        <dbReference type="Pfam" id="PF01494"/>
    </source>
</evidence>
<feature type="domain" description="FAD-binding" evidence="5">
    <location>
        <begin position="8"/>
        <end position="354"/>
    </location>
</feature>
<dbReference type="Gene3D" id="3.50.50.60">
    <property type="entry name" value="FAD/NAD(P)-binding domain"/>
    <property type="match status" value="1"/>
</dbReference>
<dbReference type="InterPro" id="IPR050641">
    <property type="entry name" value="RIFMO-like"/>
</dbReference>
<dbReference type="Pfam" id="PF01494">
    <property type="entry name" value="FAD_binding_3"/>
    <property type="match status" value="1"/>
</dbReference>
<dbReference type="GO" id="GO:0071949">
    <property type="term" value="F:FAD binding"/>
    <property type="evidence" value="ECO:0007669"/>
    <property type="project" value="InterPro"/>
</dbReference>
<feature type="domain" description="Phenol hydroxylase-like C-terminal dimerisation" evidence="6">
    <location>
        <begin position="390"/>
        <end position="576"/>
    </location>
</feature>
<keyword evidence="4" id="KW-0560">Oxidoreductase</keyword>
<evidence type="ECO:0000313" key="8">
    <source>
        <dbReference type="Proteomes" id="UP000184383"/>
    </source>
</evidence>
<dbReference type="InterPro" id="IPR012941">
    <property type="entry name" value="Phe_hydrox_C_dim_dom"/>
</dbReference>
<dbReference type="SUPFAM" id="SSF52833">
    <property type="entry name" value="Thioredoxin-like"/>
    <property type="match status" value="1"/>
</dbReference>
<accession>A0A1L9RYZ1</accession>
<dbReference type="EMBL" id="KV878209">
    <property type="protein sequence ID" value="OJJ40132.1"/>
    <property type="molecule type" value="Genomic_DNA"/>
</dbReference>
<dbReference type="GO" id="GO:0016709">
    <property type="term" value="F:oxidoreductase activity, acting on paired donors, with incorporation or reduction of molecular oxygen, NAD(P)H as one donor, and incorporation of one atom of oxygen"/>
    <property type="evidence" value="ECO:0007669"/>
    <property type="project" value="UniProtKB-ARBA"/>
</dbReference>
<keyword evidence="2" id="KW-0285">Flavoprotein</keyword>
<dbReference type="PRINTS" id="PR00420">
    <property type="entry name" value="RNGMNOXGNASE"/>
</dbReference>
<dbReference type="Gene3D" id="3.40.30.20">
    <property type="match status" value="1"/>
</dbReference>
<dbReference type="AlphaFoldDB" id="A0A1L9RYZ1"/>
<dbReference type="OrthoDB" id="1716816at2759"/>
<dbReference type="RefSeq" id="XP_040693808.1">
    <property type="nucleotide sequence ID" value="XM_040836890.1"/>
</dbReference>